<feature type="transmembrane region" description="Helical" evidence="1">
    <location>
        <begin position="79"/>
        <end position="99"/>
    </location>
</feature>
<dbReference type="InterPro" id="IPR025333">
    <property type="entry name" value="DUF4239"/>
</dbReference>
<feature type="transmembrane region" description="Helical" evidence="1">
    <location>
        <begin position="40"/>
        <end position="58"/>
    </location>
</feature>
<accession>A0A146GDU2</accession>
<dbReference type="InParanoid" id="A0A146GDU2"/>
<evidence type="ECO:0008006" key="4">
    <source>
        <dbReference type="Google" id="ProtNLM"/>
    </source>
</evidence>
<dbReference type="Proteomes" id="UP000076023">
    <property type="component" value="Unassembled WGS sequence"/>
</dbReference>
<dbReference type="Pfam" id="PF14023">
    <property type="entry name" value="Bestrophin-like"/>
    <property type="match status" value="1"/>
</dbReference>
<name>A0A146GDU2_TERSA</name>
<feature type="transmembrane region" description="Helical" evidence="1">
    <location>
        <begin position="214"/>
        <end position="237"/>
    </location>
</feature>
<sequence>MSVGKPCVQSSEGWVWHANSTLLVEAGTVDGVLHVPMNPYLVGVLSVISIFGGALLGMRLQYMLPDHHLSKETQDLVKLCAGIVATLTALVLGLLVSSAKSSFDAINTGIVQASANIIFLDRTLARYGPETGPVREQLRCTVASDINAVWPDEKIGEPGLQAVERKNAMESVQDKLNAIEPDTDAHRGMFSQAQQISASLAQSRWLMIEETHNILPHPLVVILVFWLTLLFISFGLFAPRNMTAITVMFVGACAISVAIYLVLELNHPFDGLVRVSSMPWRNALQHLGR</sequence>
<organism evidence="2 3">
    <name type="scientific">Terrimicrobium sacchariphilum</name>
    <dbReference type="NCBI Taxonomy" id="690879"/>
    <lineage>
        <taxon>Bacteria</taxon>
        <taxon>Pseudomonadati</taxon>
        <taxon>Verrucomicrobiota</taxon>
        <taxon>Terrimicrobiia</taxon>
        <taxon>Terrimicrobiales</taxon>
        <taxon>Terrimicrobiaceae</taxon>
        <taxon>Terrimicrobium</taxon>
    </lineage>
</organism>
<dbReference type="EMBL" id="BDCO01000002">
    <property type="protein sequence ID" value="GAT34666.1"/>
    <property type="molecule type" value="Genomic_DNA"/>
</dbReference>
<keyword evidence="1" id="KW-1133">Transmembrane helix</keyword>
<proteinExistence type="predicted"/>
<reference evidence="3" key="1">
    <citation type="journal article" date="2017" name="Genome Announc.">
        <title>Draft Genome Sequence of Terrimicrobium sacchariphilum NM-5T, a Facultative Anaerobic Soil Bacterium of the Class Spartobacteria.</title>
        <authorList>
            <person name="Qiu Y.L."/>
            <person name="Tourlousse D.M."/>
            <person name="Matsuura N."/>
            <person name="Ohashi A."/>
            <person name="Sekiguchi Y."/>
        </authorList>
    </citation>
    <scope>NUCLEOTIDE SEQUENCE [LARGE SCALE GENOMIC DNA]</scope>
    <source>
        <strain evidence="3">NM-5</strain>
    </source>
</reference>
<protein>
    <recommendedName>
        <fullName evidence="4">DUF4239 domain-containing protein</fullName>
    </recommendedName>
</protein>
<keyword evidence="1" id="KW-0472">Membrane</keyword>
<evidence type="ECO:0000256" key="1">
    <source>
        <dbReference type="SAM" id="Phobius"/>
    </source>
</evidence>
<keyword evidence="3" id="KW-1185">Reference proteome</keyword>
<evidence type="ECO:0000313" key="3">
    <source>
        <dbReference type="Proteomes" id="UP000076023"/>
    </source>
</evidence>
<gene>
    <name evidence="2" type="ORF">TSACC_23098</name>
</gene>
<keyword evidence="1" id="KW-0812">Transmembrane</keyword>
<evidence type="ECO:0000313" key="2">
    <source>
        <dbReference type="EMBL" id="GAT34666.1"/>
    </source>
</evidence>
<feature type="transmembrane region" description="Helical" evidence="1">
    <location>
        <begin position="244"/>
        <end position="263"/>
    </location>
</feature>
<dbReference type="AlphaFoldDB" id="A0A146GDU2"/>
<comment type="caution">
    <text evidence="2">The sequence shown here is derived from an EMBL/GenBank/DDBJ whole genome shotgun (WGS) entry which is preliminary data.</text>
</comment>